<name>A0A9X3IQY9_9GAMM</name>
<dbReference type="PANTHER" id="PTHR34219">
    <property type="entry name" value="IRON-REGULATED INNER MEMBRANE PROTEIN-RELATED"/>
    <property type="match status" value="1"/>
</dbReference>
<dbReference type="AlphaFoldDB" id="A0A9X3IQY9"/>
<keyword evidence="1" id="KW-0812">Transmembrane</keyword>
<dbReference type="PANTHER" id="PTHR34219:SF1">
    <property type="entry name" value="PEPSY DOMAIN-CONTAINING PROTEIN"/>
    <property type="match status" value="1"/>
</dbReference>
<sequence length="265" mass="29753">MKPAQPHRRRPSMPMAARLILWHRRVGILLLPVMIMLAVTGLLINHSQSLGWYEKPVYARWIGALYGIPPRQTDQGFKAGTVWVSQVGDEIYFNQQGIEHCSSTLLGAVSWQDNIVVLCDQRAQLRTNEGQLIENLPELPTNATGLSNQNDQLWLFLSNSQPQWLDDNSWSWQAAVDATPATAVAPQLLPADLKSSLNQEQPLPGISRERFLLDLHSGRLFGDFGVLVVDAASLLLVFLAASGAWSWLRRRLHRQGNTPSRRPRN</sequence>
<reference evidence="2" key="1">
    <citation type="submission" date="2022-11" db="EMBL/GenBank/DDBJ databases">
        <title>Parathalassolutuus dongxingensis gen. nov., sp. nov., a novel member of family Oceanospirillaceae isolated from a coastal shrimp pond in Guangxi, China.</title>
        <authorList>
            <person name="Chen H."/>
        </authorList>
    </citation>
    <scope>NUCLEOTIDE SEQUENCE</scope>
    <source>
        <strain evidence="2">G-43</strain>
    </source>
</reference>
<dbReference type="Pfam" id="PF03929">
    <property type="entry name" value="PepSY_TM"/>
    <property type="match status" value="1"/>
</dbReference>
<keyword evidence="3" id="KW-1185">Reference proteome</keyword>
<evidence type="ECO:0000313" key="3">
    <source>
        <dbReference type="Proteomes" id="UP001150830"/>
    </source>
</evidence>
<keyword evidence="1" id="KW-0472">Membrane</keyword>
<dbReference type="Proteomes" id="UP001150830">
    <property type="component" value="Unassembled WGS sequence"/>
</dbReference>
<accession>A0A9X3IQY9</accession>
<keyword evidence="1" id="KW-1133">Transmembrane helix</keyword>
<organism evidence="2 3">
    <name type="scientific">Parathalassolituus penaei</name>
    <dbReference type="NCBI Taxonomy" id="2997323"/>
    <lineage>
        <taxon>Bacteria</taxon>
        <taxon>Pseudomonadati</taxon>
        <taxon>Pseudomonadota</taxon>
        <taxon>Gammaproteobacteria</taxon>
        <taxon>Oceanospirillales</taxon>
        <taxon>Oceanospirillaceae</taxon>
        <taxon>Parathalassolituus</taxon>
    </lineage>
</organism>
<feature type="transmembrane region" description="Helical" evidence="1">
    <location>
        <begin position="224"/>
        <end position="248"/>
    </location>
</feature>
<dbReference type="EMBL" id="JAPNOA010000016">
    <property type="protein sequence ID" value="MCY0964296.1"/>
    <property type="molecule type" value="Genomic_DNA"/>
</dbReference>
<evidence type="ECO:0000256" key="1">
    <source>
        <dbReference type="SAM" id="Phobius"/>
    </source>
</evidence>
<dbReference type="InterPro" id="IPR005625">
    <property type="entry name" value="PepSY-ass_TM"/>
</dbReference>
<evidence type="ECO:0000313" key="2">
    <source>
        <dbReference type="EMBL" id="MCY0964296.1"/>
    </source>
</evidence>
<comment type="caution">
    <text evidence="2">The sequence shown here is derived from an EMBL/GenBank/DDBJ whole genome shotgun (WGS) entry which is preliminary data.</text>
</comment>
<gene>
    <name evidence="2" type="ORF">OUO13_03790</name>
</gene>
<dbReference type="RefSeq" id="WP_283172513.1">
    <property type="nucleotide sequence ID" value="NZ_JAPNOA010000016.1"/>
</dbReference>
<proteinExistence type="predicted"/>
<protein>
    <submittedName>
        <fullName evidence="2">PepSY-associated TM helix domain-containing protein</fullName>
    </submittedName>
</protein>
<feature type="transmembrane region" description="Helical" evidence="1">
    <location>
        <begin position="21"/>
        <end position="44"/>
    </location>
</feature>